<dbReference type="InterPro" id="IPR031052">
    <property type="entry name" value="FHY3/FAR1"/>
</dbReference>
<comment type="function">
    <text evidence="6">Putative transcription activator involved in regulating light control of development.</text>
</comment>
<keyword evidence="9" id="KW-1185">Reference proteome</keyword>
<proteinExistence type="inferred from homology"/>
<dbReference type="InterPro" id="IPR006564">
    <property type="entry name" value="Znf_PMZ"/>
</dbReference>
<evidence type="ECO:0000256" key="1">
    <source>
        <dbReference type="ARBA" id="ARBA00005889"/>
    </source>
</evidence>
<keyword evidence="3 5" id="KW-0863">Zinc-finger</keyword>
<comment type="caution">
    <text evidence="8">The sequence shown here is derived from an EMBL/GenBank/DDBJ whole genome shotgun (WGS) entry which is preliminary data.</text>
</comment>
<evidence type="ECO:0000256" key="4">
    <source>
        <dbReference type="ARBA" id="ARBA00022833"/>
    </source>
</evidence>
<evidence type="ECO:0000256" key="3">
    <source>
        <dbReference type="ARBA" id="ARBA00022771"/>
    </source>
</evidence>
<comment type="subcellular location">
    <subcellularLocation>
        <location evidence="6">Nucleus</location>
    </subcellularLocation>
</comment>
<dbReference type="EMBL" id="JANJYI010000004">
    <property type="protein sequence ID" value="KAK2654072.1"/>
    <property type="molecule type" value="Genomic_DNA"/>
</dbReference>
<dbReference type="GO" id="GO:0008270">
    <property type="term" value="F:zinc ion binding"/>
    <property type="evidence" value="ECO:0007669"/>
    <property type="project" value="UniProtKB-UniRule"/>
</dbReference>
<dbReference type="SMART" id="SM00575">
    <property type="entry name" value="ZnF_PMZ"/>
    <property type="match status" value="1"/>
</dbReference>
<protein>
    <recommendedName>
        <fullName evidence="6">Protein FAR1-RELATED SEQUENCE</fullName>
    </recommendedName>
</protein>
<gene>
    <name evidence="8" type="ORF">Ddye_013928</name>
</gene>
<organism evidence="8 9">
    <name type="scientific">Dipteronia dyeriana</name>
    <dbReference type="NCBI Taxonomy" id="168575"/>
    <lineage>
        <taxon>Eukaryota</taxon>
        <taxon>Viridiplantae</taxon>
        <taxon>Streptophyta</taxon>
        <taxon>Embryophyta</taxon>
        <taxon>Tracheophyta</taxon>
        <taxon>Spermatophyta</taxon>
        <taxon>Magnoliopsida</taxon>
        <taxon>eudicotyledons</taxon>
        <taxon>Gunneridae</taxon>
        <taxon>Pentapetalae</taxon>
        <taxon>rosids</taxon>
        <taxon>malvids</taxon>
        <taxon>Sapindales</taxon>
        <taxon>Sapindaceae</taxon>
        <taxon>Hippocastanoideae</taxon>
        <taxon>Acereae</taxon>
        <taxon>Dipteronia</taxon>
    </lineage>
</organism>
<accession>A0AAE0CK20</accession>
<dbReference type="GO" id="GO:0006355">
    <property type="term" value="P:regulation of DNA-templated transcription"/>
    <property type="evidence" value="ECO:0007669"/>
    <property type="project" value="UniProtKB-UniRule"/>
</dbReference>
<keyword evidence="2 6" id="KW-0479">Metal-binding</keyword>
<feature type="domain" description="SWIM-type" evidence="7">
    <location>
        <begin position="212"/>
        <end position="258"/>
    </location>
</feature>
<evidence type="ECO:0000256" key="2">
    <source>
        <dbReference type="ARBA" id="ARBA00022723"/>
    </source>
</evidence>
<evidence type="ECO:0000259" key="7">
    <source>
        <dbReference type="PROSITE" id="PS50966"/>
    </source>
</evidence>
<evidence type="ECO:0000256" key="5">
    <source>
        <dbReference type="PROSITE-ProRule" id="PRU00325"/>
    </source>
</evidence>
<dbReference type="PANTHER" id="PTHR31669:SF251">
    <property type="entry name" value="PROTEIN FAR1-RELATED SEQUENCE"/>
    <property type="match status" value="1"/>
</dbReference>
<dbReference type="InterPro" id="IPR007527">
    <property type="entry name" value="Znf_SWIM"/>
</dbReference>
<comment type="similarity">
    <text evidence="1 6">Belongs to the FHY3/FAR1 family.</text>
</comment>
<name>A0AAE0CK20_9ROSI</name>
<evidence type="ECO:0000313" key="8">
    <source>
        <dbReference type="EMBL" id="KAK2654072.1"/>
    </source>
</evidence>
<keyword evidence="6" id="KW-0539">Nucleus</keyword>
<keyword evidence="4 6" id="KW-0862">Zinc</keyword>
<dbReference type="InterPro" id="IPR018289">
    <property type="entry name" value="MULE_transposase_dom"/>
</dbReference>
<reference evidence="8" key="1">
    <citation type="journal article" date="2023" name="Plant J.">
        <title>Genome sequences and population genomics provide insights into the demographic history, inbreeding, and mutation load of two 'living fossil' tree species of Dipteronia.</title>
        <authorList>
            <person name="Feng Y."/>
            <person name="Comes H.P."/>
            <person name="Chen J."/>
            <person name="Zhu S."/>
            <person name="Lu R."/>
            <person name="Zhang X."/>
            <person name="Li P."/>
            <person name="Qiu J."/>
            <person name="Olsen K.M."/>
            <person name="Qiu Y."/>
        </authorList>
    </citation>
    <scope>NUCLEOTIDE SEQUENCE</scope>
    <source>
        <strain evidence="8">KIB01</strain>
    </source>
</reference>
<dbReference type="PANTHER" id="PTHR31669">
    <property type="entry name" value="PROTEIN FAR1-RELATED SEQUENCE 10-RELATED"/>
    <property type="match status" value="1"/>
</dbReference>
<dbReference type="AlphaFoldDB" id="A0AAE0CK20"/>
<evidence type="ECO:0000313" key="9">
    <source>
        <dbReference type="Proteomes" id="UP001280121"/>
    </source>
</evidence>
<dbReference type="Proteomes" id="UP001280121">
    <property type="component" value="Unassembled WGS sequence"/>
</dbReference>
<dbReference type="GO" id="GO:0005634">
    <property type="term" value="C:nucleus"/>
    <property type="evidence" value="ECO:0007669"/>
    <property type="project" value="UniProtKB-SubCell"/>
</dbReference>
<dbReference type="PROSITE" id="PS50966">
    <property type="entry name" value="ZF_SWIM"/>
    <property type="match status" value="1"/>
</dbReference>
<dbReference type="Pfam" id="PF04434">
    <property type="entry name" value="SWIM"/>
    <property type="match status" value="1"/>
</dbReference>
<dbReference type="Pfam" id="PF10551">
    <property type="entry name" value="MULE"/>
    <property type="match status" value="1"/>
</dbReference>
<evidence type="ECO:0000256" key="6">
    <source>
        <dbReference type="RuleBase" id="RU367018"/>
    </source>
</evidence>
<sequence length="323" mass="38203">MSGKTPKTIFTDKDAAMPKAILHVMPSTYHRLCTWHTMQNALKHVNGVFRGEVKNVLSGFFYEIEDESDFLMAWNHMLDEYNVHENTWLKSIFDLKEKWVYPYVRHAWSAGMKSTQLSESFNATLKEYLKSDLNVSQLFMHFERVVNDKRYKELEAEYDLLYRLVNVKLNAKMSIQAREVFTKAIFLEFQHEFKQDVELNMNCTTNGGNIIYSVNMDFASKERHVKMDSDNTLSCSCRMFKMKGALCSHVIKILRDALNIKEIPTQYILKRWTKQSRVKCVQDMHGCEIQEDPKLQQTYRYRSFVLSSLEYLVEFRRVKKPIF</sequence>